<feature type="transmembrane region" description="Helical" evidence="7">
    <location>
        <begin position="184"/>
        <end position="206"/>
    </location>
</feature>
<evidence type="ECO:0000256" key="2">
    <source>
        <dbReference type="ARBA" id="ARBA00022448"/>
    </source>
</evidence>
<dbReference type="SUPFAM" id="SSF161098">
    <property type="entry name" value="MetI-like"/>
    <property type="match status" value="1"/>
</dbReference>
<feature type="transmembrane region" description="Helical" evidence="7">
    <location>
        <begin position="82"/>
        <end position="99"/>
    </location>
</feature>
<protein>
    <submittedName>
        <fullName evidence="9">Putative aldouronate transport system permease protein</fullName>
    </submittedName>
</protein>
<evidence type="ECO:0000256" key="1">
    <source>
        <dbReference type="ARBA" id="ARBA00004651"/>
    </source>
</evidence>
<proteinExistence type="inferred from homology"/>
<keyword evidence="5 7" id="KW-1133">Transmembrane helix</keyword>
<keyword evidence="2 7" id="KW-0813">Transport</keyword>
<accession>A0A1G5CQB6</accession>
<feature type="domain" description="ABC transmembrane type-1" evidence="8">
    <location>
        <begin position="70"/>
        <end position="277"/>
    </location>
</feature>
<dbReference type="InterPro" id="IPR000515">
    <property type="entry name" value="MetI-like"/>
</dbReference>
<evidence type="ECO:0000256" key="7">
    <source>
        <dbReference type="RuleBase" id="RU363032"/>
    </source>
</evidence>
<evidence type="ECO:0000259" key="8">
    <source>
        <dbReference type="PROSITE" id="PS50928"/>
    </source>
</evidence>
<keyword evidence="4 7" id="KW-0812">Transmembrane</keyword>
<evidence type="ECO:0000256" key="6">
    <source>
        <dbReference type="ARBA" id="ARBA00023136"/>
    </source>
</evidence>
<comment type="subcellular location">
    <subcellularLocation>
        <location evidence="1 7">Cell membrane</location>
        <topology evidence="1 7">Multi-pass membrane protein</topology>
    </subcellularLocation>
</comment>
<dbReference type="InterPro" id="IPR035906">
    <property type="entry name" value="MetI-like_sf"/>
</dbReference>
<gene>
    <name evidence="9" type="ORF">SAMN05720606_102167</name>
</gene>
<feature type="transmembrane region" description="Helical" evidence="7">
    <location>
        <begin position="143"/>
        <end position="163"/>
    </location>
</feature>
<dbReference type="PROSITE" id="PS50928">
    <property type="entry name" value="ABC_TM1"/>
    <property type="match status" value="1"/>
</dbReference>
<dbReference type="EMBL" id="FMVM01000002">
    <property type="protein sequence ID" value="SCY04517.1"/>
    <property type="molecule type" value="Genomic_DNA"/>
</dbReference>
<feature type="transmembrane region" description="Helical" evidence="7">
    <location>
        <begin position="111"/>
        <end position="131"/>
    </location>
</feature>
<sequence length="292" mass="32545">MYYKTKGYRIFSVANYIFLGVLSLLCILPIIHILAVSFSSMAPASSNLVGFWPIGFTTDAYVKTFGNSNFINSLLVSVKRTVIATVIGMVIMLLTAFPLSKEDLNFKGRSIYTWFFVFTILFSGGLIPSYILVQKLGLMDTIWALVLPGALSVWNVILMMNFFRGLPKELEEAAYLDGAGHIKTLALVYIPLSMPAIATLSLFTMVGQWNSWFDGMIYMSDVKNYPLASLLQTIIVQQDLSKINVDPSMLENVSQRTVRAAQIFIGALPILVIYPFLQRFFVKGIVIGAVKE</sequence>
<dbReference type="AlphaFoldDB" id="A0A1G5CQB6"/>
<dbReference type="PANTHER" id="PTHR43744:SF9">
    <property type="entry name" value="POLYGALACTURONAN_RHAMNOGALACTURONAN TRANSPORT SYSTEM PERMEASE PROTEIN YTCP"/>
    <property type="match status" value="1"/>
</dbReference>
<dbReference type="CDD" id="cd06261">
    <property type="entry name" value="TM_PBP2"/>
    <property type="match status" value="1"/>
</dbReference>
<keyword evidence="6 7" id="KW-0472">Membrane</keyword>
<evidence type="ECO:0000256" key="3">
    <source>
        <dbReference type="ARBA" id="ARBA00022475"/>
    </source>
</evidence>
<organism evidence="9 10">
    <name type="scientific">Paenibacillus polysaccharolyticus</name>
    <dbReference type="NCBI Taxonomy" id="582692"/>
    <lineage>
        <taxon>Bacteria</taxon>
        <taxon>Bacillati</taxon>
        <taxon>Bacillota</taxon>
        <taxon>Bacilli</taxon>
        <taxon>Bacillales</taxon>
        <taxon>Paenibacillaceae</taxon>
        <taxon>Paenibacillus</taxon>
    </lineage>
</organism>
<feature type="transmembrane region" description="Helical" evidence="7">
    <location>
        <begin position="12"/>
        <end position="38"/>
    </location>
</feature>
<dbReference type="Gene3D" id="1.10.3720.10">
    <property type="entry name" value="MetI-like"/>
    <property type="match status" value="1"/>
</dbReference>
<keyword evidence="10" id="KW-1185">Reference proteome</keyword>
<dbReference type="GO" id="GO:0005886">
    <property type="term" value="C:plasma membrane"/>
    <property type="evidence" value="ECO:0007669"/>
    <property type="project" value="UniProtKB-SubCell"/>
</dbReference>
<reference evidence="10" key="1">
    <citation type="submission" date="2016-10" db="EMBL/GenBank/DDBJ databases">
        <authorList>
            <person name="Varghese N."/>
            <person name="Submissions S."/>
        </authorList>
    </citation>
    <scope>NUCLEOTIDE SEQUENCE [LARGE SCALE GENOMIC DNA]</scope>
    <source>
        <strain evidence="10">BL9</strain>
    </source>
</reference>
<feature type="transmembrane region" description="Helical" evidence="7">
    <location>
        <begin position="258"/>
        <end position="277"/>
    </location>
</feature>
<dbReference type="RefSeq" id="WP_090915988.1">
    <property type="nucleotide sequence ID" value="NZ_FMVM01000002.1"/>
</dbReference>
<evidence type="ECO:0000313" key="10">
    <source>
        <dbReference type="Proteomes" id="UP000198538"/>
    </source>
</evidence>
<dbReference type="GO" id="GO:0055085">
    <property type="term" value="P:transmembrane transport"/>
    <property type="evidence" value="ECO:0007669"/>
    <property type="project" value="InterPro"/>
</dbReference>
<comment type="similarity">
    <text evidence="7">Belongs to the binding-protein-dependent transport system permease family.</text>
</comment>
<evidence type="ECO:0000313" key="9">
    <source>
        <dbReference type="EMBL" id="SCY04517.1"/>
    </source>
</evidence>
<keyword evidence="3" id="KW-1003">Cell membrane</keyword>
<dbReference type="STRING" id="582692.SAMN05720606_102167"/>
<name>A0A1G5CQB6_9BACL</name>
<evidence type="ECO:0000256" key="4">
    <source>
        <dbReference type="ARBA" id="ARBA00022692"/>
    </source>
</evidence>
<dbReference type="Pfam" id="PF00528">
    <property type="entry name" value="BPD_transp_1"/>
    <property type="match status" value="1"/>
</dbReference>
<dbReference type="Proteomes" id="UP000198538">
    <property type="component" value="Unassembled WGS sequence"/>
</dbReference>
<dbReference type="PANTHER" id="PTHR43744">
    <property type="entry name" value="ABC TRANSPORTER PERMEASE PROTEIN MG189-RELATED-RELATED"/>
    <property type="match status" value="1"/>
</dbReference>
<evidence type="ECO:0000256" key="5">
    <source>
        <dbReference type="ARBA" id="ARBA00022989"/>
    </source>
</evidence>